<organism evidence="7 8">
    <name type="scientific">Chaetoceros tenuissimus</name>
    <dbReference type="NCBI Taxonomy" id="426638"/>
    <lineage>
        <taxon>Eukaryota</taxon>
        <taxon>Sar</taxon>
        <taxon>Stramenopiles</taxon>
        <taxon>Ochrophyta</taxon>
        <taxon>Bacillariophyta</taxon>
        <taxon>Coscinodiscophyceae</taxon>
        <taxon>Chaetocerotophycidae</taxon>
        <taxon>Chaetocerotales</taxon>
        <taxon>Chaetocerotaceae</taxon>
        <taxon>Chaetoceros</taxon>
    </lineage>
</organism>
<proteinExistence type="inferred from homology"/>
<dbReference type="InterPro" id="IPR036390">
    <property type="entry name" value="WH_DNA-bd_sf"/>
</dbReference>
<feature type="compositionally biased region" description="Basic and acidic residues" evidence="5">
    <location>
        <begin position="707"/>
        <end position="719"/>
    </location>
</feature>
<feature type="compositionally biased region" description="Basic and acidic residues" evidence="5">
    <location>
        <begin position="272"/>
        <end position="281"/>
    </location>
</feature>
<evidence type="ECO:0000313" key="7">
    <source>
        <dbReference type="EMBL" id="GFH49204.1"/>
    </source>
</evidence>
<feature type="region of interest" description="Disordered" evidence="5">
    <location>
        <begin position="357"/>
        <end position="656"/>
    </location>
</feature>
<feature type="compositionally biased region" description="Polar residues" evidence="5">
    <location>
        <begin position="872"/>
        <end position="888"/>
    </location>
</feature>
<dbReference type="GO" id="GO:0003700">
    <property type="term" value="F:DNA-binding transcription factor activity"/>
    <property type="evidence" value="ECO:0007669"/>
    <property type="project" value="InterPro"/>
</dbReference>
<evidence type="ECO:0000313" key="8">
    <source>
        <dbReference type="Proteomes" id="UP001054902"/>
    </source>
</evidence>
<feature type="compositionally biased region" description="Polar residues" evidence="5">
    <location>
        <begin position="28"/>
        <end position="48"/>
    </location>
</feature>
<dbReference type="InterPro" id="IPR036388">
    <property type="entry name" value="WH-like_DNA-bd_sf"/>
</dbReference>
<comment type="similarity">
    <text evidence="4">Belongs to the HSF family.</text>
</comment>
<comment type="caution">
    <text evidence="7">The sequence shown here is derived from an EMBL/GenBank/DDBJ whole genome shotgun (WGS) entry which is preliminary data.</text>
</comment>
<feature type="region of interest" description="Disordered" evidence="5">
    <location>
        <begin position="139"/>
        <end position="176"/>
    </location>
</feature>
<feature type="compositionally biased region" description="Basic and acidic residues" evidence="5">
    <location>
        <begin position="357"/>
        <end position="370"/>
    </location>
</feature>
<dbReference type="Gene3D" id="1.10.10.10">
    <property type="entry name" value="Winged helix-like DNA-binding domain superfamily/Winged helix DNA-binding domain"/>
    <property type="match status" value="1"/>
</dbReference>
<feature type="compositionally biased region" description="Polar residues" evidence="5">
    <location>
        <begin position="645"/>
        <end position="655"/>
    </location>
</feature>
<dbReference type="InterPro" id="IPR000232">
    <property type="entry name" value="HSF_DNA-bd"/>
</dbReference>
<accession>A0AAD3H443</accession>
<keyword evidence="8" id="KW-1185">Reference proteome</keyword>
<dbReference type="PANTHER" id="PTHR10015:SF206">
    <property type="entry name" value="HSF-TYPE DNA-BINDING DOMAIN-CONTAINING PROTEIN"/>
    <property type="match status" value="1"/>
</dbReference>
<dbReference type="Pfam" id="PF00447">
    <property type="entry name" value="HSF_DNA-bind"/>
    <property type="match status" value="1"/>
</dbReference>
<dbReference type="GO" id="GO:0005634">
    <property type="term" value="C:nucleus"/>
    <property type="evidence" value="ECO:0007669"/>
    <property type="project" value="UniProtKB-SubCell"/>
</dbReference>
<feature type="compositionally biased region" description="Low complexity" evidence="5">
    <location>
        <begin position="219"/>
        <end position="228"/>
    </location>
</feature>
<feature type="compositionally biased region" description="Low complexity" evidence="5">
    <location>
        <begin position="295"/>
        <end position="308"/>
    </location>
</feature>
<dbReference type="SMART" id="SM00415">
    <property type="entry name" value="HSF"/>
    <property type="match status" value="1"/>
</dbReference>
<feature type="compositionally biased region" description="Polar residues" evidence="5">
    <location>
        <begin position="1034"/>
        <end position="1044"/>
    </location>
</feature>
<evidence type="ECO:0000256" key="3">
    <source>
        <dbReference type="ARBA" id="ARBA00023242"/>
    </source>
</evidence>
<comment type="subcellular location">
    <subcellularLocation>
        <location evidence="1">Nucleus</location>
    </subcellularLocation>
</comment>
<feature type="compositionally biased region" description="Basic and acidic residues" evidence="5">
    <location>
        <begin position="425"/>
        <end position="434"/>
    </location>
</feature>
<feature type="domain" description="HSF-type DNA-binding" evidence="6">
    <location>
        <begin position="1171"/>
        <end position="1269"/>
    </location>
</feature>
<feature type="compositionally biased region" description="Basic and acidic residues" evidence="5">
    <location>
        <begin position="233"/>
        <end position="250"/>
    </location>
</feature>
<feature type="compositionally biased region" description="Polar residues" evidence="5">
    <location>
        <begin position="720"/>
        <end position="738"/>
    </location>
</feature>
<feature type="compositionally biased region" description="Polar residues" evidence="5">
    <location>
        <begin position="69"/>
        <end position="78"/>
    </location>
</feature>
<feature type="compositionally biased region" description="Basic and acidic residues" evidence="5">
    <location>
        <begin position="200"/>
        <end position="217"/>
    </location>
</feature>
<feature type="compositionally biased region" description="Basic and acidic residues" evidence="5">
    <location>
        <begin position="539"/>
        <end position="556"/>
    </location>
</feature>
<dbReference type="Proteomes" id="UP001054902">
    <property type="component" value="Unassembled WGS sequence"/>
</dbReference>
<evidence type="ECO:0000256" key="1">
    <source>
        <dbReference type="ARBA" id="ARBA00004123"/>
    </source>
</evidence>
<evidence type="ECO:0000259" key="6">
    <source>
        <dbReference type="SMART" id="SM00415"/>
    </source>
</evidence>
<feature type="compositionally biased region" description="Low complexity" evidence="5">
    <location>
        <begin position="525"/>
        <end position="534"/>
    </location>
</feature>
<feature type="region of interest" description="Disordered" evidence="5">
    <location>
        <begin position="707"/>
        <end position="739"/>
    </location>
</feature>
<feature type="region of interest" description="Disordered" evidence="5">
    <location>
        <begin position="62"/>
        <end position="84"/>
    </location>
</feature>
<dbReference type="PANTHER" id="PTHR10015">
    <property type="entry name" value="HEAT SHOCK TRANSCRIPTION FACTOR"/>
    <property type="match status" value="1"/>
</dbReference>
<feature type="compositionally biased region" description="Low complexity" evidence="5">
    <location>
        <begin position="762"/>
        <end position="775"/>
    </location>
</feature>
<feature type="compositionally biased region" description="Basic and acidic residues" evidence="5">
    <location>
        <begin position="386"/>
        <end position="403"/>
    </location>
</feature>
<dbReference type="FunFam" id="1.10.10.10:FF:000479">
    <property type="entry name" value="Predicted protein"/>
    <property type="match status" value="1"/>
</dbReference>
<feature type="region of interest" description="Disordered" evidence="5">
    <location>
        <begin position="1020"/>
        <end position="1044"/>
    </location>
</feature>
<dbReference type="AlphaFoldDB" id="A0AAD3H443"/>
<feature type="compositionally biased region" description="Basic and acidic residues" evidence="5">
    <location>
        <begin position="1023"/>
        <end position="1033"/>
    </location>
</feature>
<dbReference type="SUPFAM" id="SSF46785">
    <property type="entry name" value="Winged helix' DNA-binding domain"/>
    <property type="match status" value="1"/>
</dbReference>
<feature type="compositionally biased region" description="Polar residues" evidence="5">
    <location>
        <begin position="448"/>
        <end position="462"/>
    </location>
</feature>
<gene>
    <name evidence="7" type="ORF">CTEN210_05680</name>
</gene>
<protein>
    <recommendedName>
        <fullName evidence="6">HSF-type DNA-binding domain-containing protein</fullName>
    </recommendedName>
</protein>
<feature type="compositionally biased region" description="Polar residues" evidence="5">
    <location>
        <begin position="900"/>
        <end position="912"/>
    </location>
</feature>
<evidence type="ECO:0000256" key="5">
    <source>
        <dbReference type="SAM" id="MobiDB-lite"/>
    </source>
</evidence>
<reference evidence="7 8" key="1">
    <citation type="journal article" date="2021" name="Sci. Rep.">
        <title>The genome of the diatom Chaetoceros tenuissimus carries an ancient integrated fragment of an extant virus.</title>
        <authorList>
            <person name="Hongo Y."/>
            <person name="Kimura K."/>
            <person name="Takaki Y."/>
            <person name="Yoshida Y."/>
            <person name="Baba S."/>
            <person name="Kobayashi G."/>
            <person name="Nagasaki K."/>
            <person name="Hano T."/>
            <person name="Tomaru Y."/>
        </authorList>
    </citation>
    <scope>NUCLEOTIDE SEQUENCE [LARGE SCALE GENOMIC DNA]</scope>
    <source>
        <strain evidence="7 8">NIES-3715</strain>
    </source>
</reference>
<name>A0AAD3H443_9STRA</name>
<evidence type="ECO:0000256" key="2">
    <source>
        <dbReference type="ARBA" id="ARBA00023125"/>
    </source>
</evidence>
<feature type="region of interest" description="Disordered" evidence="5">
    <location>
        <begin position="758"/>
        <end position="797"/>
    </location>
</feature>
<feature type="compositionally biased region" description="Basic and acidic residues" evidence="5">
    <location>
        <begin position="578"/>
        <end position="599"/>
    </location>
</feature>
<feature type="compositionally biased region" description="Basic and acidic residues" evidence="5">
    <location>
        <begin position="499"/>
        <end position="523"/>
    </location>
</feature>
<sequence length="1270" mass="146258">MNSNSSHPHTNLGRRLKGTERAMGSVAEFQSTSMKPGHTSAPSSTLNNTPLFDDINYFEPTEERRTNYKRNNPYSHAGNTRDKTEPNQFREIAEKNQFKKQRSNGIEDETNINMPFYDFPEPYDHSYQFDDRNMHISDKKMSASSTSHTPLPYLPSDNIDRHHQQLQQQKDQRASSYSYNHHLSAINHPDTSVAHDHITARYDNDDDGNMHISDKKRSASSSSHKQPSIFTSDKIDRHHQQLQQQKDRRVSSYSYNHHPSAVNHPDTSVAHGNDDTKRYDNNDGNMHISDKKRSASSTSHAQSSAFTSRNMDRHHQQLQQQKDQRASSSSYNYHHLSAINHPDTSVAHDHITARYDNADDGNMHISDKKRSASSSSHKQPSIFTSDKIDRHHQQLQQQKDRRVSSYSYNHHPSAVNHPDTSVAHGNDDTKRYDNNDGNMHISDKKRSASSTSHTQPPYFTSRNMDRHHQQLQQQKDQRASSSSYNHHHLSAINHPDTSVAHDHITARYDNADDGNMHISDKKRSASSSSHKQPSIFTSDKIDRHHQQLQQQKDRRVSSYSYNHHPSAVNHPDTSVAHGNDDTKRYDDDDRNMHISDKKRSASSSSHTQPPYFTSDKIDRHDQQVQQQKDQRASSSSYNYHPPASNHPSSAFNHPDTSVAHDDEIARYNDTAWHDNNDRNMHISDKKRSAFSSSHTQPPYFATHNMDRHQHLQQQKDHRASSYSYNHSSAVNHPDTSVANDHAIARYDNDDRIMRVYDKRRSASSSSHTSPTAFAPHNNYNQHQQQKDQRASTYSYNHPYNIKDSTSCLDAVPDEVHVEINRTFTPQKDQNKYIESKNRDHVQYRHLHQHPNRHDGRNDCESTHDESKMSLFEKSSSRSQTPLETSPTNKHCYHSPKLDQRASSYSHNPPGSNYSLPDTYDRYFNATFLTDDPKYLEKSKERMMSSQNFLRGKIAATRAHVEALQNVETQLNVKGDIPMTSKSNLLQCDIFEQRQSNQADTFQQSDFSYEMIPDSAVLFIPDSSSRKKEEEMRQRTNQPNSEFETQKQISTERQDTNCFPNNAFIDVQGRERDVNKTHFKAIRSREKVSSDEVHQHARSDLRNNTSNVTMPCSNIFARLYSPVDTTCSSISSIEIANLSSTSFQAPGRPSMYHDLGKVSDSAVSLRRKKGSADQLFPGKLFKLLEWESNDSPDAIVSWILEGRAFIVRKPEQFTKKIMPKYFDQTKFSSFQKQLYKYSFDRIKEGEGSGGYSHVLFRRDNPHLCMNMVRKK</sequence>
<feature type="region of interest" description="Disordered" evidence="5">
    <location>
        <begin position="846"/>
        <end position="912"/>
    </location>
</feature>
<dbReference type="EMBL" id="BLLK01000034">
    <property type="protein sequence ID" value="GFH49204.1"/>
    <property type="molecule type" value="Genomic_DNA"/>
</dbReference>
<keyword evidence="2" id="KW-0238">DNA-binding</keyword>
<feature type="region of interest" description="Disordered" evidence="5">
    <location>
        <begin position="1"/>
        <end position="48"/>
    </location>
</feature>
<evidence type="ECO:0000256" key="4">
    <source>
        <dbReference type="RuleBase" id="RU004020"/>
    </source>
</evidence>
<keyword evidence="3" id="KW-0539">Nucleus</keyword>
<feature type="compositionally biased region" description="Low complexity" evidence="5">
    <location>
        <begin position="372"/>
        <end position="381"/>
    </location>
</feature>
<feature type="compositionally biased region" description="Basic and acidic residues" evidence="5">
    <location>
        <begin position="851"/>
        <end position="867"/>
    </location>
</feature>
<feature type="region of interest" description="Disordered" evidence="5">
    <location>
        <begin position="200"/>
        <end position="330"/>
    </location>
</feature>
<dbReference type="GO" id="GO:0043565">
    <property type="term" value="F:sequence-specific DNA binding"/>
    <property type="evidence" value="ECO:0007669"/>
    <property type="project" value="InterPro"/>
</dbReference>